<protein>
    <submittedName>
        <fullName evidence="2">PucR-like helix-turn-helix protein</fullName>
    </submittedName>
</protein>
<feature type="domain" description="PucR C-terminal helix-turn-helix" evidence="1">
    <location>
        <begin position="273"/>
        <end position="328"/>
    </location>
</feature>
<evidence type="ECO:0000259" key="1">
    <source>
        <dbReference type="Pfam" id="PF13556"/>
    </source>
</evidence>
<sequence length="334" mass="37821">MEYPELIGLARNLENALGKKVRIEVGESAADAGERVFHVDGRYRLAVEGGDSLTSREEALICLILKQGVEREGRVGESGKNNPLAALARWLQQAEFLEGPRVPPPAVHQLAWEDRVPFFVVHLGAYDETESGLDRVLRTYFDHQAWLVPINRAELLVLVPCTFLIGPDAGGEWEKGLEEAALGMAEVVTTEAGEDVTVVVHPPVREVERLPRVLHTMREAYRMGKAYHPGGPVYTTWQFTLEKLLEPVGSDRAGRFLEEISPVPFWEDSEVREMLDVFLRQNLNVSETARRLFIHRNTLIYRLDRLKQDTGLDARRFEDALRIRLALLLTRRLG</sequence>
<comment type="caution">
    <text evidence="2">The sequence shown here is derived from an EMBL/GenBank/DDBJ whole genome shotgun (WGS) entry which is preliminary data.</text>
</comment>
<reference evidence="2 3" key="1">
    <citation type="submission" date="2018-04" db="EMBL/GenBank/DDBJ databases">
        <title>Genomic Encyclopedia of Archaeal and Bacterial Type Strains, Phase II (KMG-II): from individual species to whole genera.</title>
        <authorList>
            <person name="Goeker M."/>
        </authorList>
    </citation>
    <scope>NUCLEOTIDE SEQUENCE [LARGE SCALE GENOMIC DNA]</scope>
    <source>
        <strain evidence="2 3">DSM 45787</strain>
    </source>
</reference>
<proteinExistence type="predicted"/>
<dbReference type="EMBL" id="QBKR01000011">
    <property type="protein sequence ID" value="PTX59650.1"/>
    <property type="molecule type" value="Genomic_DNA"/>
</dbReference>
<dbReference type="Proteomes" id="UP000244240">
    <property type="component" value="Unassembled WGS sequence"/>
</dbReference>
<dbReference type="PANTHER" id="PTHR33744">
    <property type="entry name" value="CARBOHYDRATE DIACID REGULATOR"/>
    <property type="match status" value="1"/>
</dbReference>
<dbReference type="OrthoDB" id="9792148at2"/>
<dbReference type="Pfam" id="PF13556">
    <property type="entry name" value="HTH_30"/>
    <property type="match status" value="1"/>
</dbReference>
<dbReference type="InterPro" id="IPR051448">
    <property type="entry name" value="CdaR-like_regulators"/>
</dbReference>
<keyword evidence="3" id="KW-1185">Reference proteome</keyword>
<dbReference type="PANTHER" id="PTHR33744:SF15">
    <property type="entry name" value="CARBOHYDRATE DIACID REGULATOR"/>
    <property type="match status" value="1"/>
</dbReference>
<accession>A0A2T6BU93</accession>
<evidence type="ECO:0000313" key="3">
    <source>
        <dbReference type="Proteomes" id="UP000244240"/>
    </source>
</evidence>
<dbReference type="InterPro" id="IPR042070">
    <property type="entry name" value="PucR_C-HTH_sf"/>
</dbReference>
<dbReference type="InterPro" id="IPR009057">
    <property type="entry name" value="Homeodomain-like_sf"/>
</dbReference>
<dbReference type="RefSeq" id="WP_108023473.1">
    <property type="nucleotide sequence ID" value="NZ_QBKR01000011.1"/>
</dbReference>
<dbReference type="SUPFAM" id="SSF46689">
    <property type="entry name" value="Homeodomain-like"/>
    <property type="match status" value="1"/>
</dbReference>
<name>A0A2T6BU93_9BACL</name>
<organism evidence="2 3">
    <name type="scientific">Melghirimyces profundicolus</name>
    <dbReference type="NCBI Taxonomy" id="1242148"/>
    <lineage>
        <taxon>Bacteria</taxon>
        <taxon>Bacillati</taxon>
        <taxon>Bacillota</taxon>
        <taxon>Bacilli</taxon>
        <taxon>Bacillales</taxon>
        <taxon>Thermoactinomycetaceae</taxon>
        <taxon>Melghirimyces</taxon>
    </lineage>
</organism>
<gene>
    <name evidence="2" type="ORF">C8P63_11185</name>
</gene>
<dbReference type="Gene3D" id="1.10.10.2840">
    <property type="entry name" value="PucR C-terminal helix-turn-helix domain"/>
    <property type="match status" value="1"/>
</dbReference>
<dbReference type="AlphaFoldDB" id="A0A2T6BU93"/>
<dbReference type="InterPro" id="IPR025736">
    <property type="entry name" value="PucR_C-HTH_dom"/>
</dbReference>
<evidence type="ECO:0000313" key="2">
    <source>
        <dbReference type="EMBL" id="PTX59650.1"/>
    </source>
</evidence>